<evidence type="ECO:0000256" key="1">
    <source>
        <dbReference type="SAM" id="MobiDB-lite"/>
    </source>
</evidence>
<proteinExistence type="predicted"/>
<keyword evidence="2" id="KW-0812">Transmembrane</keyword>
<feature type="compositionally biased region" description="Basic and acidic residues" evidence="1">
    <location>
        <begin position="621"/>
        <end position="634"/>
    </location>
</feature>
<dbReference type="EMBL" id="HBIB01009782">
    <property type="protein sequence ID" value="CAE0244021.1"/>
    <property type="molecule type" value="Transcribed_RNA"/>
</dbReference>
<feature type="transmembrane region" description="Helical" evidence="2">
    <location>
        <begin position="445"/>
        <end position="470"/>
    </location>
</feature>
<keyword evidence="2" id="KW-1133">Transmembrane helix</keyword>
<feature type="compositionally biased region" description="Basic and acidic residues" evidence="1">
    <location>
        <begin position="596"/>
        <end position="611"/>
    </location>
</feature>
<feature type="region of interest" description="Disordered" evidence="1">
    <location>
        <begin position="178"/>
        <end position="203"/>
    </location>
</feature>
<protein>
    <submittedName>
        <fullName evidence="3">Uncharacterized protein</fullName>
    </submittedName>
</protein>
<evidence type="ECO:0000313" key="3">
    <source>
        <dbReference type="EMBL" id="CAE0244021.1"/>
    </source>
</evidence>
<accession>A0A7S3D1W7</accession>
<name>A0A7S3D1W7_9EUKA</name>
<keyword evidence="2" id="KW-0472">Membrane</keyword>
<gene>
    <name evidence="3" type="ORF">PBIL07802_LOCUS6196</name>
</gene>
<feature type="compositionally biased region" description="Basic and acidic residues" evidence="1">
    <location>
        <begin position="70"/>
        <end position="90"/>
    </location>
</feature>
<evidence type="ECO:0000256" key="2">
    <source>
        <dbReference type="SAM" id="Phobius"/>
    </source>
</evidence>
<reference evidence="3" key="1">
    <citation type="submission" date="2021-01" db="EMBL/GenBank/DDBJ databases">
        <authorList>
            <person name="Corre E."/>
            <person name="Pelletier E."/>
            <person name="Niang G."/>
            <person name="Scheremetjew M."/>
            <person name="Finn R."/>
            <person name="Kale V."/>
            <person name="Holt S."/>
            <person name="Cochrane G."/>
            <person name="Meng A."/>
            <person name="Brown T."/>
            <person name="Cohen L."/>
        </authorList>
    </citation>
    <scope>NUCLEOTIDE SEQUENCE</scope>
    <source>
        <strain evidence="3">NIES-2562</strain>
    </source>
</reference>
<organism evidence="3">
    <name type="scientific">Palpitomonas bilix</name>
    <dbReference type="NCBI Taxonomy" id="652834"/>
    <lineage>
        <taxon>Eukaryota</taxon>
        <taxon>Eukaryota incertae sedis</taxon>
    </lineage>
</organism>
<feature type="transmembrane region" description="Helical" evidence="2">
    <location>
        <begin position="286"/>
        <end position="303"/>
    </location>
</feature>
<sequence length="640" mass="70546">MDSMLFLEAGQATIPEEASSMVIRASPLRNMSIRSEPEKNVSQFQSIEKTPSLFDRVDGMLPQIEESEGSSERGGEGEDGVERRSKKDATNECSMELKSADMIANMDSQVLTRHDSNSKSEKKFAISNKPAEIIPAPTMADVVDHDEGRSEVGEDAKTVGGGIRDDFDIGSKSITSAQGYRRRKMSRSGYPRSDADEQSADDQMTGFSGMTGARSEVFKRAGRLKRVRKIMSNFHLKTRGVQLNIFLVCLILGIVVASFTVFWILETSMAKYGQSLDQLAAIGRTMSSSGLLSYYVMAIFRVYRNSSEWDSSFNGGPATHLPLSNLTALINENAHHLRDAIVNFNDFALSTGQTDTDAFDRLHHLEVPITVPTNDEDFERRYEVVKMYDFMLNLASESISITVLPRVEDIIDSTHARFVLDNWHIARHAGELVEDAAVATLEVSIMAAIVTQIILFVLEVSLLTIAIFILRRVFIKRVIDERQRLFSLFQQIPKAASTSAMETLTLAMCNEASDESGVDEGKQEGGEQPTGGGGEGEAKRNEGQQGETLPRKDTRRGSLIASKSGAVAGGGISENADFAQSRVHRLSNNAKVHPSLSHDEARQGENGDNKRLFTSAKRAYSHGDERIREGDNRSGAHCTW</sequence>
<feature type="region of interest" description="Disordered" evidence="1">
    <location>
        <begin position="63"/>
        <end position="92"/>
    </location>
</feature>
<dbReference type="AlphaFoldDB" id="A0A7S3D1W7"/>
<feature type="transmembrane region" description="Helical" evidence="2">
    <location>
        <begin position="243"/>
        <end position="265"/>
    </location>
</feature>
<feature type="region of interest" description="Disordered" evidence="1">
    <location>
        <begin position="512"/>
        <end position="640"/>
    </location>
</feature>